<evidence type="ECO:0000313" key="3">
    <source>
        <dbReference type="Proteomes" id="UP000095601"/>
    </source>
</evidence>
<keyword evidence="3" id="KW-1185">Reference proteome</keyword>
<dbReference type="InterPro" id="IPR014710">
    <property type="entry name" value="RmlC-like_jellyroll"/>
</dbReference>
<dbReference type="OrthoDB" id="4411894at2"/>
<dbReference type="InterPro" id="IPR013096">
    <property type="entry name" value="Cupin_2"/>
</dbReference>
<dbReference type="Pfam" id="PF07883">
    <property type="entry name" value="Cupin_2"/>
    <property type="match status" value="1"/>
</dbReference>
<name>A0A1E5UBQ2_9FLAO</name>
<sequence length="98" mass="10939">MNIFEKTDFTGDKPSVVSIKKSEKVNLFTVGLSEKQVLAKHITTIPATLVLLRGKVDFNISGETVVLREGDVYEIPVNVEHEVVGRDIENVFLIVKEL</sequence>
<organism evidence="2 3">
    <name type="scientific">Cloacibacterium normanense</name>
    <dbReference type="NCBI Taxonomy" id="237258"/>
    <lineage>
        <taxon>Bacteria</taxon>
        <taxon>Pseudomonadati</taxon>
        <taxon>Bacteroidota</taxon>
        <taxon>Flavobacteriia</taxon>
        <taxon>Flavobacteriales</taxon>
        <taxon>Weeksellaceae</taxon>
    </lineage>
</organism>
<dbReference type="RefSeq" id="WP_069800429.1">
    <property type="nucleotide sequence ID" value="NZ_CP034157.1"/>
</dbReference>
<feature type="domain" description="Cupin type-2" evidence="1">
    <location>
        <begin position="47"/>
        <end position="86"/>
    </location>
</feature>
<reference evidence="2 3" key="1">
    <citation type="submission" date="2016-09" db="EMBL/GenBank/DDBJ databases">
        <authorList>
            <person name="Capua I."/>
            <person name="De Benedictis P."/>
            <person name="Joannis T."/>
            <person name="Lombin L.H."/>
            <person name="Cattoli G."/>
        </authorList>
    </citation>
    <scope>NUCLEOTIDE SEQUENCE [LARGE SCALE GENOMIC DNA]</scope>
    <source>
        <strain evidence="2 3">NRS-1</strain>
    </source>
</reference>
<dbReference type="KEGG" id="cnr:EB819_10495"/>
<gene>
    <name evidence="2" type="ORF">BHF72_0705</name>
</gene>
<dbReference type="AlphaFoldDB" id="A0A1E5UBQ2"/>
<dbReference type="Proteomes" id="UP000095601">
    <property type="component" value="Unassembled WGS sequence"/>
</dbReference>
<accession>A0A1E5UBQ2</accession>
<dbReference type="EMBL" id="MKGI01000078">
    <property type="protein sequence ID" value="OEL10341.1"/>
    <property type="molecule type" value="Genomic_DNA"/>
</dbReference>
<proteinExistence type="predicted"/>
<dbReference type="STRING" id="237258.SAMN04489756_105132"/>
<dbReference type="SUPFAM" id="SSF51182">
    <property type="entry name" value="RmlC-like cupins"/>
    <property type="match status" value="1"/>
</dbReference>
<evidence type="ECO:0000313" key="2">
    <source>
        <dbReference type="EMBL" id="OEL10341.1"/>
    </source>
</evidence>
<evidence type="ECO:0000259" key="1">
    <source>
        <dbReference type="Pfam" id="PF07883"/>
    </source>
</evidence>
<dbReference type="Gene3D" id="2.60.120.10">
    <property type="entry name" value="Jelly Rolls"/>
    <property type="match status" value="1"/>
</dbReference>
<dbReference type="InterPro" id="IPR011051">
    <property type="entry name" value="RmlC_Cupin_sf"/>
</dbReference>
<protein>
    <submittedName>
        <fullName evidence="2">Cupin domain protein</fullName>
    </submittedName>
</protein>
<comment type="caution">
    <text evidence="2">The sequence shown here is derived from an EMBL/GenBank/DDBJ whole genome shotgun (WGS) entry which is preliminary data.</text>
</comment>